<dbReference type="RefSeq" id="WP_146436405.1">
    <property type="nucleotide sequence ID" value="NZ_VIGV01000006.1"/>
</dbReference>
<keyword evidence="2" id="KW-1185">Reference proteome</keyword>
<evidence type="ECO:0000313" key="2">
    <source>
        <dbReference type="Proteomes" id="UP000319792"/>
    </source>
</evidence>
<dbReference type="Proteomes" id="UP000319792">
    <property type="component" value="Unassembled WGS sequence"/>
</dbReference>
<dbReference type="Gene3D" id="3.40.50.2000">
    <property type="entry name" value="Glycogen Phosphorylase B"/>
    <property type="match status" value="2"/>
</dbReference>
<dbReference type="GO" id="GO:0016757">
    <property type="term" value="F:glycosyltransferase activity"/>
    <property type="evidence" value="ECO:0007669"/>
    <property type="project" value="TreeGrafter"/>
</dbReference>
<reference evidence="1 2" key="2">
    <citation type="submission" date="2019-08" db="EMBL/GenBank/DDBJ databases">
        <title>Tsukamurella conjunctivitidis sp. nov., Tsukamurella assacharolytica sp. nov. and Tsukamurella sputae sp. nov. isolated from patients with conjunctivitis, bacteraemia (lymphoma) and respiratory infection (sputum) in Hong Kong.</title>
        <authorList>
            <person name="Fok K.M.N."/>
            <person name="Fong J.Y.H."/>
        </authorList>
    </citation>
    <scope>NUCLEOTIDE SEQUENCE [LARGE SCALE GENOMIC DNA]</scope>
    <source>
        <strain evidence="1 2">HKU70</strain>
    </source>
</reference>
<dbReference type="AlphaFoldDB" id="A0A5C5RK19"/>
<accession>A0A5C5RK19</accession>
<dbReference type="PANTHER" id="PTHR12526:SF590">
    <property type="entry name" value="ALPHA-MALTOSE-1-PHOSPHATE SYNTHASE"/>
    <property type="match status" value="1"/>
</dbReference>
<organism evidence="1 2">
    <name type="scientific">Tsukamurella sputi</name>
    <dbReference type="NCBI Taxonomy" id="2591848"/>
    <lineage>
        <taxon>Bacteria</taxon>
        <taxon>Bacillati</taxon>
        <taxon>Actinomycetota</taxon>
        <taxon>Actinomycetes</taxon>
        <taxon>Mycobacteriales</taxon>
        <taxon>Tsukamurellaceae</taxon>
        <taxon>Tsukamurella</taxon>
    </lineage>
</organism>
<proteinExistence type="predicted"/>
<evidence type="ECO:0000313" key="1">
    <source>
        <dbReference type="EMBL" id="TWS22813.1"/>
    </source>
</evidence>
<sequence>MRLVVPLAGGLSPADWAARHRAGEVPDRSPYGLHQLAEYGFDVRFASSGIEDRSRTVQRVARSVRHRTDGYEFIGAPRTSDADAVLAYDERTGVPALLRGGAPVAAGIGWLTTRAAAGRVHGALAARALPRAAAVWAQCSAVLPVIGREWNVAPERLHYVPLGIDTDFYAEQHPSTTSRTVMSAGEDRFRDHATLVAAVEQVRRTVPETTLELASSLPVHAPDDLVTVHTERLNGRIRELYARAAVVAIALHPTVTGSGLTVVLEAMASGRPLVVTDNPGVADYVQHGETGLLVPAGDADAMAAAIRALLLDEDMRIEMGRRAAAAARERFTTRVMAAHLAELLRAM</sequence>
<name>A0A5C5RK19_9ACTN</name>
<dbReference type="SUPFAM" id="SSF53756">
    <property type="entry name" value="UDP-Glycosyltransferase/glycogen phosphorylase"/>
    <property type="match status" value="1"/>
</dbReference>
<dbReference type="EMBL" id="VIGV01000006">
    <property type="protein sequence ID" value="TWS22813.1"/>
    <property type="molecule type" value="Genomic_DNA"/>
</dbReference>
<keyword evidence="1" id="KW-0808">Transferase</keyword>
<dbReference type="CDD" id="cd03801">
    <property type="entry name" value="GT4_PimA-like"/>
    <property type="match status" value="1"/>
</dbReference>
<dbReference type="PANTHER" id="PTHR12526">
    <property type="entry name" value="GLYCOSYLTRANSFERASE"/>
    <property type="match status" value="1"/>
</dbReference>
<dbReference type="Pfam" id="PF13692">
    <property type="entry name" value="Glyco_trans_1_4"/>
    <property type="match status" value="1"/>
</dbReference>
<dbReference type="OrthoDB" id="5116476at2"/>
<gene>
    <name evidence="1" type="ORF">FK268_17555</name>
</gene>
<reference evidence="1 2" key="1">
    <citation type="submission" date="2019-06" db="EMBL/GenBank/DDBJ databases">
        <authorList>
            <person name="Teng J.L.L."/>
            <person name="Lee H.H."/>
            <person name="Lau S.K.P."/>
            <person name="Woo P.C.Y."/>
        </authorList>
    </citation>
    <scope>NUCLEOTIDE SEQUENCE [LARGE SCALE GENOMIC DNA]</scope>
    <source>
        <strain evidence="1 2">HKU70</strain>
    </source>
</reference>
<comment type="caution">
    <text evidence="1">The sequence shown here is derived from an EMBL/GenBank/DDBJ whole genome shotgun (WGS) entry which is preliminary data.</text>
</comment>
<protein>
    <submittedName>
        <fullName evidence="1">Glycosyltransferase family 4 protein</fullName>
    </submittedName>
</protein>